<feature type="coiled-coil region" evidence="1">
    <location>
        <begin position="1264"/>
        <end position="1298"/>
    </location>
</feature>
<comment type="caution">
    <text evidence="4">The sequence shown here is derived from an EMBL/GenBank/DDBJ whole genome shotgun (WGS) entry which is preliminary data.</text>
</comment>
<gene>
    <name evidence="4" type="ORF">ILEXP_LOCUS26259</name>
</gene>
<feature type="compositionally biased region" description="Polar residues" evidence="2">
    <location>
        <begin position="1395"/>
        <end position="1407"/>
    </location>
</feature>
<feature type="domain" description="C2 NT-type" evidence="3">
    <location>
        <begin position="8"/>
        <end position="143"/>
    </location>
</feature>
<sequence>MFKLQRQNNKSSKSGERIDFKFSNFQALQVPKGWDKLFVSIISVETGKTIAKSNKALVRNGNCQWTETLSESIWLSHDDSPKELEEYLFKLVITMGSARSGILGEATVNMAQYMNSKASAPVSLPLKKCNYGTTLQVNVFTLLMDAGAIELSLTVANHPPPTTLLLMHLGSGCAQDEGSKDSVPHMDDQNVDNHDLCNKSNGSDNSLARSGGSPSSQDLGSTSHPGKLGSRETSYSAFGSDHSFNSADSSIRRDNILLKKDLNGDIYNMHGRKEAASSGNIFPDGDYFVNDNSTSNHSSFNSRVVGSGDDLQNQETEFGQSSSHVIATSSLTNAGSSKNLLEAAEDTIEELCSEAKMWERNARKLMLDLDILRKEFTDQSKKYANLEMELSAAYMEHEGLKKEVEQAKLMLEETMMKQKAPKDSVYQSEGLICIEKELANEIKYQQESYANMALQLKSSQESNIELVSVLQELEDTIEKQKVEIENLSELQRRFNDMEKSIQENSEENRNLVVQLQQLQESEKTLQVNVQLLEQSLNEKNNELEKERNSYRQTLLDTEKEYKCKLSVKEEEIASIQTKLLESCERKHSEEAVSTQKIDVDPVQSIETLKEKVEELERDCSELTDENLKLLFKLKELNNNCGPRCASFNSSSELPAKYFATSDSEVSKFESQIYHLEEELKKKVVEEEQASKLLPELCKQLEMALHHIKKPWHNVSYDVNDVCKSCIDYFLNESKTDSIASKGWAEYSTNCFSELNKLLEARIAQCEEVLKRGAIEIKEKNITAAEAQTKLEDYILKFQELETTKRGLGEEMAEKISMVEKLETDLLSKEQENDFIRQCQRELEAQVSALQKENDKLEDNIETVLRESKITSKCLDALRNDLVVLSSSVDSHVSANNILESKLSELECQKHELELNVLKLQEENKQLSECISGLETQLRYMSDEREYSRSELENSQANVSRLQDEIGRLAIDLETQKGDLKQKLQHVQSQLSESEWEGKTLKMENEKLQASSESLIEEYKVLKDSNGELRRQKVELQGHCKQLEVELKESQESLSDYSERIEAFEKNLTSLLEDFSLKEKALTSELDGLLQENKEHKEKHVLQESLLNQMCLEKTSEVEILQRKVEHLAKQISAAHDERERVASEVVHELSGLRADKAKLESALQEAQSKVESAELELDTFRTDSEFQVQSLMAEIAASKQLMADHAKILKLLAKYRSCEETLKTAVNDLELKLTVSEYERQQLIKETFSLKAQLQKIAPLQDEVSALKSKLNDFKFEKEKLEASLHSISKDCEELEAEKILFVDKILNLQKDMSEFEDCKYKKVVLEEKLRQMEGDLEAKEALYAQEAELRNEHQLKIQLLEEEKEEYLRRAQVLEEDLKLMEEKRQDRNESFSKRNGIQKSNNQQFDSRKRTAAKTSQSRKLLTDRQNSQRSQCQTEGGNEHEFYDGSPHAEVDHMAKIQLLENELAEATEANNKFKTQLQRLSSEGRNIHTAALRKSMAEGEVVAKERYERTKSSLETELKDIRERYFEMSLKYAEVEAQREDLVMKLKSASNGKRWFL</sequence>
<evidence type="ECO:0000259" key="3">
    <source>
        <dbReference type="PROSITE" id="PS51840"/>
    </source>
</evidence>
<feature type="compositionally biased region" description="Polar residues" evidence="2">
    <location>
        <begin position="1415"/>
        <end position="1439"/>
    </location>
</feature>
<dbReference type="Proteomes" id="UP001642360">
    <property type="component" value="Unassembled WGS sequence"/>
</dbReference>
<dbReference type="PANTHER" id="PTHR47270">
    <property type="entry name" value="PROTEIN MLP1-LIKE"/>
    <property type="match status" value="1"/>
</dbReference>
<protein>
    <recommendedName>
        <fullName evidence="3">C2 NT-type domain-containing protein</fullName>
    </recommendedName>
</protein>
<proteinExistence type="predicted"/>
<feature type="coiled-coil region" evidence="1">
    <location>
        <begin position="463"/>
        <end position="560"/>
    </location>
</feature>
<feature type="coiled-coil region" evidence="1">
    <location>
        <begin position="1453"/>
        <end position="1528"/>
    </location>
</feature>
<evidence type="ECO:0000313" key="5">
    <source>
        <dbReference type="Proteomes" id="UP001642360"/>
    </source>
</evidence>
<keyword evidence="5" id="KW-1185">Reference proteome</keyword>
<feature type="region of interest" description="Disordered" evidence="2">
    <location>
        <begin position="176"/>
        <end position="235"/>
    </location>
</feature>
<dbReference type="PANTHER" id="PTHR47270:SF3">
    <property type="entry name" value="HYPOTETICAL PROTEIN"/>
    <property type="match status" value="1"/>
</dbReference>
<dbReference type="EMBL" id="CAUOFW020003047">
    <property type="protein sequence ID" value="CAK9157704.1"/>
    <property type="molecule type" value="Genomic_DNA"/>
</dbReference>
<name>A0ABC8SRA8_9AQUA</name>
<evidence type="ECO:0000256" key="1">
    <source>
        <dbReference type="SAM" id="Coils"/>
    </source>
</evidence>
<organism evidence="4 5">
    <name type="scientific">Ilex paraguariensis</name>
    <name type="common">yerba mate</name>
    <dbReference type="NCBI Taxonomy" id="185542"/>
    <lineage>
        <taxon>Eukaryota</taxon>
        <taxon>Viridiplantae</taxon>
        <taxon>Streptophyta</taxon>
        <taxon>Embryophyta</taxon>
        <taxon>Tracheophyta</taxon>
        <taxon>Spermatophyta</taxon>
        <taxon>Magnoliopsida</taxon>
        <taxon>eudicotyledons</taxon>
        <taxon>Gunneridae</taxon>
        <taxon>Pentapetalae</taxon>
        <taxon>asterids</taxon>
        <taxon>campanulids</taxon>
        <taxon>Aquifoliales</taxon>
        <taxon>Aquifoliaceae</taxon>
        <taxon>Ilex</taxon>
    </lineage>
</organism>
<dbReference type="InterPro" id="IPR019448">
    <property type="entry name" value="NT-C2"/>
</dbReference>
<feature type="compositionally biased region" description="Basic and acidic residues" evidence="2">
    <location>
        <begin position="1384"/>
        <end position="1394"/>
    </location>
</feature>
<feature type="compositionally biased region" description="Polar residues" evidence="2">
    <location>
        <begin position="198"/>
        <end position="224"/>
    </location>
</feature>
<keyword evidence="1" id="KW-0175">Coiled coil</keyword>
<evidence type="ECO:0000256" key="2">
    <source>
        <dbReference type="SAM" id="MobiDB-lite"/>
    </source>
</evidence>
<feature type="coiled-coil region" evidence="1">
    <location>
        <begin position="783"/>
        <end position="866"/>
    </location>
</feature>
<feature type="compositionally biased region" description="Basic and acidic residues" evidence="2">
    <location>
        <begin position="177"/>
        <end position="197"/>
    </location>
</feature>
<feature type="coiled-coil region" evidence="1">
    <location>
        <begin position="341"/>
        <end position="417"/>
    </location>
</feature>
<reference evidence="4 5" key="1">
    <citation type="submission" date="2024-02" db="EMBL/GenBank/DDBJ databases">
        <authorList>
            <person name="Vignale AGUSTIN F."/>
            <person name="Sosa J E."/>
            <person name="Modenutti C."/>
        </authorList>
    </citation>
    <scope>NUCLEOTIDE SEQUENCE [LARGE SCALE GENOMIC DNA]</scope>
</reference>
<feature type="coiled-coil region" evidence="1">
    <location>
        <begin position="895"/>
        <end position="1183"/>
    </location>
</feature>
<dbReference type="Pfam" id="PF10358">
    <property type="entry name" value="NT-C2"/>
    <property type="match status" value="1"/>
</dbReference>
<feature type="compositionally biased region" description="Basic and acidic residues" evidence="2">
    <location>
        <begin position="1440"/>
        <end position="1449"/>
    </location>
</feature>
<accession>A0ABC8SRA8</accession>
<feature type="region of interest" description="Disordered" evidence="2">
    <location>
        <begin position="1384"/>
        <end position="1449"/>
    </location>
</feature>
<feature type="coiled-coil region" evidence="1">
    <location>
        <begin position="605"/>
        <end position="639"/>
    </location>
</feature>
<dbReference type="PROSITE" id="PS51840">
    <property type="entry name" value="C2_NT"/>
    <property type="match status" value="1"/>
</dbReference>
<evidence type="ECO:0000313" key="4">
    <source>
        <dbReference type="EMBL" id="CAK9157704.1"/>
    </source>
</evidence>